<dbReference type="AlphaFoldDB" id="A0AAW0FVW3"/>
<keyword evidence="5" id="KW-1185">Reference proteome</keyword>
<evidence type="ECO:0000256" key="3">
    <source>
        <dbReference type="SAM" id="MobiDB-lite"/>
    </source>
</evidence>
<dbReference type="GO" id="GO:0006364">
    <property type="term" value="P:rRNA processing"/>
    <property type="evidence" value="ECO:0007669"/>
    <property type="project" value="UniProtKB-KW"/>
</dbReference>
<dbReference type="Pfam" id="PF10273">
    <property type="entry name" value="WGG"/>
    <property type="match status" value="1"/>
</dbReference>
<protein>
    <recommendedName>
        <fullName evidence="6">Pre-rRNA-processing protein TSR2</fullName>
    </recommendedName>
</protein>
<comment type="caution">
    <text evidence="4">The sequence shown here is derived from an EMBL/GenBank/DDBJ whole genome shotgun (WGS) entry which is preliminary data.</text>
</comment>
<organism evidence="4 5">
    <name type="scientific">Cerrena zonata</name>
    <dbReference type="NCBI Taxonomy" id="2478898"/>
    <lineage>
        <taxon>Eukaryota</taxon>
        <taxon>Fungi</taxon>
        <taxon>Dikarya</taxon>
        <taxon>Basidiomycota</taxon>
        <taxon>Agaricomycotina</taxon>
        <taxon>Agaricomycetes</taxon>
        <taxon>Polyporales</taxon>
        <taxon>Cerrenaceae</taxon>
        <taxon>Cerrena</taxon>
    </lineage>
</organism>
<gene>
    <name evidence="4" type="ORF">QCA50_016155</name>
</gene>
<comment type="similarity">
    <text evidence="1">Belongs to the TSR2 family.</text>
</comment>
<keyword evidence="2" id="KW-0698">rRNA processing</keyword>
<name>A0AAW0FVW3_9APHY</name>
<dbReference type="Proteomes" id="UP001385951">
    <property type="component" value="Unassembled WGS sequence"/>
</dbReference>
<dbReference type="PANTHER" id="PTHR21250">
    <property type="entry name" value="PRE-RRNA-PROCESSING PROTEIN TSR2 HOMOLOG"/>
    <property type="match status" value="1"/>
</dbReference>
<evidence type="ECO:0000256" key="2">
    <source>
        <dbReference type="ARBA" id="ARBA00022552"/>
    </source>
</evidence>
<sequence length="195" mass="21207">MSTSTTTPQPPPPASVLFARGVIAQLATWPALRIAVDQSWGGPNSAEKRTWLASVLLDDFEEQTNPPPDVDYVEDRLLQVLEDEFETVLEDDSAREIAQEIVKLWQISQAGGPQAVEIVKGLEEKADKLKGKKVQAEEGATNDSDWEDESGSESEGGDNTGEAPALLDHSQRSKPEPEVDEDGFTAVKGKGKSHR</sequence>
<feature type="compositionally biased region" description="Acidic residues" evidence="3">
    <location>
        <begin position="144"/>
        <end position="156"/>
    </location>
</feature>
<proteinExistence type="inferred from homology"/>
<dbReference type="EMBL" id="JASBNA010000046">
    <property type="protein sequence ID" value="KAK7680845.1"/>
    <property type="molecule type" value="Genomic_DNA"/>
</dbReference>
<reference evidence="4 5" key="1">
    <citation type="submission" date="2022-09" db="EMBL/GenBank/DDBJ databases">
        <authorList>
            <person name="Palmer J.M."/>
        </authorList>
    </citation>
    <scope>NUCLEOTIDE SEQUENCE [LARGE SCALE GENOMIC DNA]</scope>
    <source>
        <strain evidence="4 5">DSM 7382</strain>
    </source>
</reference>
<dbReference type="InterPro" id="IPR019398">
    <property type="entry name" value="Pre-rRNA_process_TSR2"/>
</dbReference>
<evidence type="ECO:0000313" key="4">
    <source>
        <dbReference type="EMBL" id="KAK7680845.1"/>
    </source>
</evidence>
<evidence type="ECO:0008006" key="6">
    <source>
        <dbReference type="Google" id="ProtNLM"/>
    </source>
</evidence>
<evidence type="ECO:0000256" key="1">
    <source>
        <dbReference type="ARBA" id="ARBA00006524"/>
    </source>
</evidence>
<accession>A0AAW0FVW3</accession>
<feature type="region of interest" description="Disordered" evidence="3">
    <location>
        <begin position="126"/>
        <end position="195"/>
    </location>
</feature>
<evidence type="ECO:0000313" key="5">
    <source>
        <dbReference type="Proteomes" id="UP001385951"/>
    </source>
</evidence>